<organism evidence="2 3">
    <name type="scientific">Halochromatium glycolicum</name>
    <dbReference type="NCBI Taxonomy" id="85075"/>
    <lineage>
        <taxon>Bacteria</taxon>
        <taxon>Pseudomonadati</taxon>
        <taxon>Pseudomonadota</taxon>
        <taxon>Gammaproteobacteria</taxon>
        <taxon>Chromatiales</taxon>
        <taxon>Chromatiaceae</taxon>
        <taxon>Halochromatium</taxon>
    </lineage>
</organism>
<sequence>MTSPQYPVHGAGLGLRRAFTAAAAEQPPAEVAFWEIAPENWMGVGGRWGKLLRHMTERYPFVCHGLSLSIGSPAPLDLDFVARIKQFLDQHQIRAYTEHLSYCSDDGHLYDLMPIPFTEEAVAHVSARVRQVQEVLERRIALENVSYYAAPGQQLSELEFINAVLAEADCDLLLDVNNIQVNSINHGYDAHGFLKGLPTERIVYGHIAGHYQEAPDLRVDTHGADVIEPVWDLLEDAYQHAGVFPTLLERDFNIPPLEDLIGEVKQIADLQQRHLGRPVASRSEQVAHG</sequence>
<keyword evidence="3" id="KW-1185">Reference proteome</keyword>
<evidence type="ECO:0000313" key="2">
    <source>
        <dbReference type="EMBL" id="MBK1704688.1"/>
    </source>
</evidence>
<dbReference type="RefSeq" id="WP_200345896.1">
    <property type="nucleotide sequence ID" value="NZ_NRSJ01000013.1"/>
</dbReference>
<dbReference type="InterPro" id="IPR007801">
    <property type="entry name" value="MbnB/TglH/ChrH"/>
</dbReference>
<gene>
    <name evidence="2" type="ORF">CKO40_09100</name>
</gene>
<reference evidence="2" key="2">
    <citation type="journal article" date="2020" name="Microorganisms">
        <title>Osmotic Adaptation and Compatible Solute Biosynthesis of Phototrophic Bacteria as Revealed from Genome Analyses.</title>
        <authorList>
            <person name="Imhoff J.F."/>
            <person name="Rahn T."/>
            <person name="Kunzel S."/>
            <person name="Keller A."/>
            <person name="Neulinger S.C."/>
        </authorList>
    </citation>
    <scope>NUCLEOTIDE SEQUENCE</scope>
    <source>
        <strain evidence="2">DSM 11080</strain>
    </source>
</reference>
<dbReference type="NCBIfam" id="NF003818">
    <property type="entry name" value="PRK05409.1"/>
    <property type="match status" value="1"/>
</dbReference>
<protein>
    <recommendedName>
        <fullName evidence="1">UPF0276 protein CKO40_09100</fullName>
    </recommendedName>
</protein>
<dbReference type="Pfam" id="PF05114">
    <property type="entry name" value="MbnB_TglH_ChrH"/>
    <property type="match status" value="1"/>
</dbReference>
<proteinExistence type="inferred from homology"/>
<dbReference type="PANTHER" id="PTHR42194:SF1">
    <property type="entry name" value="UPF0276 PROTEIN HI_1600"/>
    <property type="match status" value="1"/>
</dbReference>
<dbReference type="Proteomes" id="UP001296776">
    <property type="component" value="Unassembled WGS sequence"/>
</dbReference>
<comment type="caution">
    <text evidence="2">The sequence shown here is derived from an EMBL/GenBank/DDBJ whole genome shotgun (WGS) entry which is preliminary data.</text>
</comment>
<dbReference type="EMBL" id="NRSJ01000013">
    <property type="protein sequence ID" value="MBK1704688.1"/>
    <property type="molecule type" value="Genomic_DNA"/>
</dbReference>
<evidence type="ECO:0000313" key="3">
    <source>
        <dbReference type="Proteomes" id="UP001296776"/>
    </source>
</evidence>
<dbReference type="SUPFAM" id="SSF51658">
    <property type="entry name" value="Xylose isomerase-like"/>
    <property type="match status" value="1"/>
</dbReference>
<dbReference type="AlphaFoldDB" id="A0AAJ0X9W5"/>
<comment type="similarity">
    <text evidence="1">Belongs to the UPF0276 family.</text>
</comment>
<dbReference type="Gene3D" id="3.20.20.150">
    <property type="entry name" value="Divalent-metal-dependent TIM barrel enzymes"/>
    <property type="match status" value="1"/>
</dbReference>
<dbReference type="HAMAP" id="MF_00697">
    <property type="entry name" value="UPF0276"/>
    <property type="match status" value="1"/>
</dbReference>
<dbReference type="InterPro" id="IPR036237">
    <property type="entry name" value="Xyl_isomerase-like_sf"/>
</dbReference>
<name>A0AAJ0X9W5_9GAMM</name>
<dbReference type="PANTHER" id="PTHR42194">
    <property type="entry name" value="UPF0276 PROTEIN HI_1600"/>
    <property type="match status" value="1"/>
</dbReference>
<accession>A0AAJ0X9W5</accession>
<evidence type="ECO:0000256" key="1">
    <source>
        <dbReference type="HAMAP-Rule" id="MF_00697"/>
    </source>
</evidence>
<reference evidence="2" key="1">
    <citation type="submission" date="2017-08" db="EMBL/GenBank/DDBJ databases">
        <authorList>
            <person name="Imhoff J.F."/>
            <person name="Rahn T."/>
            <person name="Kuenzel S."/>
            <person name="Neulinger S.C."/>
        </authorList>
    </citation>
    <scope>NUCLEOTIDE SEQUENCE</scope>
    <source>
        <strain evidence="2">DSM 11080</strain>
    </source>
</reference>